<feature type="region of interest" description="Disordered" evidence="1">
    <location>
        <begin position="48"/>
        <end position="67"/>
    </location>
</feature>
<proteinExistence type="predicted"/>
<feature type="region of interest" description="Disordered" evidence="1">
    <location>
        <begin position="219"/>
        <end position="292"/>
    </location>
</feature>
<sequence>MSGPKIEQKAGDVALSTMGAMSECILYSIPKRRKNIVDMVLKIIDGEGPKPMKNMRPAQKNRTGADHFYDDHHGEYEARGEPSRDKVCRVHTHNNAFPKMYDELNKRRSTAQPSANTFMAFPELPTATEFDPNCRICLNLKSQMEPRKKRVNKRPRQRRNNKSNNNTRNTRARVAKPRRPRRSACTSKVYKLSRIRTNKCCQCTTYYVPTATESKSVSTLEENFGTMPQPEVPLPPNAGNRDTSDVKSVKIPVQNKESKKSDVDSGNPETNSNPSVSSYNSFMSMEHEPMVE</sequence>
<dbReference type="AlphaFoldDB" id="A0A2A4J5L6"/>
<feature type="compositionally biased region" description="Polar residues" evidence="1">
    <location>
        <begin position="267"/>
        <end position="283"/>
    </location>
</feature>
<accession>A0A2A4J5L6</accession>
<feature type="compositionally biased region" description="Basic residues" evidence="1">
    <location>
        <begin position="147"/>
        <end position="161"/>
    </location>
</feature>
<feature type="compositionally biased region" description="Basic residues" evidence="1">
    <location>
        <begin position="170"/>
        <end position="182"/>
    </location>
</feature>
<protein>
    <submittedName>
        <fullName evidence="2">Uncharacterized protein</fullName>
    </submittedName>
</protein>
<evidence type="ECO:0000256" key="1">
    <source>
        <dbReference type="SAM" id="MobiDB-lite"/>
    </source>
</evidence>
<dbReference type="EMBL" id="NWSH01002862">
    <property type="protein sequence ID" value="PCG67427.1"/>
    <property type="molecule type" value="Genomic_DNA"/>
</dbReference>
<feature type="region of interest" description="Disordered" evidence="1">
    <location>
        <begin position="145"/>
        <end position="187"/>
    </location>
</feature>
<name>A0A2A4J5L6_HELVI</name>
<gene>
    <name evidence="2" type="ORF">B5V51_6440</name>
</gene>
<organism evidence="2">
    <name type="scientific">Heliothis virescens</name>
    <name type="common">Tobacco budworm moth</name>
    <dbReference type="NCBI Taxonomy" id="7102"/>
    <lineage>
        <taxon>Eukaryota</taxon>
        <taxon>Metazoa</taxon>
        <taxon>Ecdysozoa</taxon>
        <taxon>Arthropoda</taxon>
        <taxon>Hexapoda</taxon>
        <taxon>Insecta</taxon>
        <taxon>Pterygota</taxon>
        <taxon>Neoptera</taxon>
        <taxon>Endopterygota</taxon>
        <taxon>Lepidoptera</taxon>
        <taxon>Glossata</taxon>
        <taxon>Ditrysia</taxon>
        <taxon>Noctuoidea</taxon>
        <taxon>Noctuidae</taxon>
        <taxon>Heliothinae</taxon>
        <taxon>Heliothis</taxon>
    </lineage>
</organism>
<reference evidence="2" key="1">
    <citation type="submission" date="2017-09" db="EMBL/GenBank/DDBJ databases">
        <title>Contemporary evolution of a Lepidopteran species, Heliothis virescens, in response to modern agricultural practices.</title>
        <authorList>
            <person name="Fritz M.L."/>
            <person name="Deyonke A.M."/>
            <person name="Papanicolaou A."/>
            <person name="Micinski S."/>
            <person name="Westbrook J."/>
            <person name="Gould F."/>
        </authorList>
    </citation>
    <scope>NUCLEOTIDE SEQUENCE [LARGE SCALE GENOMIC DNA]</scope>
    <source>
        <strain evidence="2">HvINT-</strain>
        <tissue evidence="2">Whole body</tissue>
    </source>
</reference>
<comment type="caution">
    <text evidence="2">The sequence shown here is derived from an EMBL/GenBank/DDBJ whole genome shotgun (WGS) entry which is preliminary data.</text>
</comment>
<evidence type="ECO:0000313" key="2">
    <source>
        <dbReference type="EMBL" id="PCG67427.1"/>
    </source>
</evidence>